<evidence type="ECO:0000313" key="1">
    <source>
        <dbReference type="EMBL" id="TGY64951.1"/>
    </source>
</evidence>
<sequence>MKKIIVGKRVSNWNLAAAGISAFLALLFANLLAIICGRNWFWLLWIGFTIMNLVLYIPVVATSHKIWLVEGDHIAYARIPRWIDQMRYALHRGNSTEFLIRVPVHGIESIHMRWTTQLSLWSTTSYTLVMDVKRKDGSLVTIDALKQDPKNFVQAMEALKQAHVVVDDPYDLIEAVREGKDLWMYIDACRHHHMKTRHCA</sequence>
<organism evidence="1 2">
    <name type="scientific">Dubosiella muris</name>
    <dbReference type="NCBI Taxonomy" id="3038133"/>
    <lineage>
        <taxon>Bacteria</taxon>
        <taxon>Bacillati</taxon>
        <taxon>Bacillota</taxon>
        <taxon>Erysipelotrichia</taxon>
        <taxon>Erysipelotrichales</taxon>
        <taxon>Erysipelotrichaceae</taxon>
        <taxon>Dubosiella</taxon>
    </lineage>
</organism>
<dbReference type="Proteomes" id="UP000308836">
    <property type="component" value="Unassembled WGS sequence"/>
</dbReference>
<proteinExistence type="predicted"/>
<name>A0AC61R4W3_9FIRM</name>
<reference evidence="1" key="1">
    <citation type="submission" date="2019-04" db="EMBL/GenBank/DDBJ databases">
        <title>Microbes associate with the intestines of laboratory mice.</title>
        <authorList>
            <person name="Navarre W."/>
            <person name="Wong E."/>
            <person name="Huang K."/>
            <person name="Tropini C."/>
            <person name="Ng K."/>
            <person name="Yu B."/>
        </authorList>
    </citation>
    <scope>NUCLEOTIDE SEQUENCE</scope>
    <source>
        <strain evidence="1">NM09_H32</strain>
    </source>
</reference>
<keyword evidence="2" id="KW-1185">Reference proteome</keyword>
<gene>
    <name evidence="1" type="ORF">E5336_10915</name>
</gene>
<evidence type="ECO:0000313" key="2">
    <source>
        <dbReference type="Proteomes" id="UP000308836"/>
    </source>
</evidence>
<comment type="caution">
    <text evidence="1">The sequence shown here is derived from an EMBL/GenBank/DDBJ whole genome shotgun (WGS) entry which is preliminary data.</text>
</comment>
<accession>A0AC61R4W3</accession>
<dbReference type="EMBL" id="SRYG01000027">
    <property type="protein sequence ID" value="TGY64951.1"/>
    <property type="molecule type" value="Genomic_DNA"/>
</dbReference>
<protein>
    <submittedName>
        <fullName evidence="1">Uncharacterized protein</fullName>
    </submittedName>
</protein>